<dbReference type="VEuPathDB" id="FungiDB:SJAG_03867"/>
<feature type="repeat" description="WD" evidence="6">
    <location>
        <begin position="375"/>
        <end position="408"/>
    </location>
</feature>
<dbReference type="AlphaFoldDB" id="B6K598"/>
<dbReference type="InterPro" id="IPR036322">
    <property type="entry name" value="WD40_repeat_dom_sf"/>
</dbReference>
<dbReference type="EMBL" id="KE651167">
    <property type="protein sequence ID" value="EEB08702.2"/>
    <property type="molecule type" value="Genomic_DNA"/>
</dbReference>
<dbReference type="GO" id="GO:0042393">
    <property type="term" value="F:histone binding"/>
    <property type="evidence" value="ECO:0000318"/>
    <property type="project" value="GO_Central"/>
</dbReference>
<dbReference type="JaponicusDB" id="SJAG_03867">
    <property type="gene designation" value="mis16"/>
</dbReference>
<keyword evidence="2 6" id="KW-0853">WD repeat</keyword>
<dbReference type="Pfam" id="PF12265">
    <property type="entry name" value="CAF1C_H4-bd"/>
    <property type="match status" value="1"/>
</dbReference>
<protein>
    <submittedName>
        <fullName evidence="8">Kinetochore protein Mis16</fullName>
    </submittedName>
</protein>
<evidence type="ECO:0000313" key="9">
    <source>
        <dbReference type="JaponicusDB" id="SJAG_03867"/>
    </source>
</evidence>
<dbReference type="InterPro" id="IPR020472">
    <property type="entry name" value="WD40_PAC1"/>
</dbReference>
<comment type="subcellular location">
    <subcellularLocation>
        <location evidence="1">Nucleus</location>
    </subcellularLocation>
</comment>
<name>B6K598_SCHJY</name>
<dbReference type="InterPro" id="IPR022052">
    <property type="entry name" value="Histone-bd_RBBP4-like_N"/>
</dbReference>
<reference evidence="8 10" key="1">
    <citation type="journal article" date="2011" name="Science">
        <title>Comparative functional genomics of the fission yeasts.</title>
        <authorList>
            <person name="Rhind N."/>
            <person name="Chen Z."/>
            <person name="Yassour M."/>
            <person name="Thompson D.A."/>
            <person name="Haas B.J."/>
            <person name="Habib N."/>
            <person name="Wapinski I."/>
            <person name="Roy S."/>
            <person name="Lin M.F."/>
            <person name="Heiman D.I."/>
            <person name="Young S.K."/>
            <person name="Furuya K."/>
            <person name="Guo Y."/>
            <person name="Pidoux A."/>
            <person name="Chen H.M."/>
            <person name="Robbertse B."/>
            <person name="Goldberg J.M."/>
            <person name="Aoki K."/>
            <person name="Bayne E.H."/>
            <person name="Berlin A.M."/>
            <person name="Desjardins C.A."/>
            <person name="Dobbs E."/>
            <person name="Dukaj L."/>
            <person name="Fan L."/>
            <person name="FitzGerald M.G."/>
            <person name="French C."/>
            <person name="Gujja S."/>
            <person name="Hansen K."/>
            <person name="Keifenheim D."/>
            <person name="Levin J.Z."/>
            <person name="Mosher R.A."/>
            <person name="Mueller C.A."/>
            <person name="Pfiffner J."/>
            <person name="Priest M."/>
            <person name="Russ C."/>
            <person name="Smialowska A."/>
            <person name="Swoboda P."/>
            <person name="Sykes S.M."/>
            <person name="Vaughn M."/>
            <person name="Vengrova S."/>
            <person name="Yoder R."/>
            <person name="Zeng Q."/>
            <person name="Allshire R."/>
            <person name="Baulcombe D."/>
            <person name="Birren B.W."/>
            <person name="Brown W."/>
            <person name="Ekwall K."/>
            <person name="Kellis M."/>
            <person name="Leatherwood J."/>
            <person name="Levin H."/>
            <person name="Margalit H."/>
            <person name="Martienssen R."/>
            <person name="Nieduszynski C.A."/>
            <person name="Spatafora J.W."/>
            <person name="Friedman N."/>
            <person name="Dalgaard J.Z."/>
            <person name="Baumann P."/>
            <person name="Niki H."/>
            <person name="Regev A."/>
            <person name="Nusbaum C."/>
        </authorList>
    </citation>
    <scope>NUCLEOTIDE SEQUENCE [LARGE SCALE GENOMIC DNA]</scope>
    <source>
        <strain evidence="10">yFS275 / FY16936</strain>
    </source>
</reference>
<evidence type="ECO:0000256" key="2">
    <source>
        <dbReference type="ARBA" id="ARBA00022574"/>
    </source>
</evidence>
<dbReference type="InterPro" id="IPR050459">
    <property type="entry name" value="WD_repeat_RBAP46/RBAP48/MSI1"/>
</dbReference>
<evidence type="ECO:0007829" key="11">
    <source>
        <dbReference type="PDB" id="4XYH"/>
    </source>
</evidence>
<feature type="repeat" description="WD" evidence="6">
    <location>
        <begin position="274"/>
        <end position="309"/>
    </location>
</feature>
<dbReference type="SMART" id="SM00320">
    <property type="entry name" value="WD40"/>
    <property type="match status" value="6"/>
</dbReference>
<dbReference type="EvolutionaryTrace" id="B6K598"/>
<dbReference type="OMA" id="PHEEGCL"/>
<dbReference type="GO" id="GO:0034080">
    <property type="term" value="P:CENP-A containing chromatin assembly"/>
    <property type="evidence" value="ECO:0007669"/>
    <property type="project" value="EnsemblFungi"/>
</dbReference>
<dbReference type="Proteomes" id="UP000001744">
    <property type="component" value="Unassembled WGS sequence"/>
</dbReference>
<dbReference type="GO" id="GO:0033698">
    <property type="term" value="C:Rpd3L complex"/>
    <property type="evidence" value="ECO:0000318"/>
    <property type="project" value="GO_Central"/>
</dbReference>
<keyword evidence="3" id="KW-0677">Repeat</keyword>
<dbReference type="STRING" id="402676.B6K598"/>
<dbReference type="OrthoDB" id="427795at2759"/>
<dbReference type="GO" id="GO:0005737">
    <property type="term" value="C:cytoplasm"/>
    <property type="evidence" value="ECO:0000318"/>
    <property type="project" value="GO_Central"/>
</dbReference>
<evidence type="ECO:0000256" key="5">
    <source>
        <dbReference type="ARBA" id="ARBA00023242"/>
    </source>
</evidence>
<keyword evidence="4" id="KW-0156">Chromatin regulator</keyword>
<proteinExistence type="evidence at protein level"/>
<dbReference type="Gene3D" id="2.130.10.10">
    <property type="entry name" value="YVTN repeat-like/Quinoprotein amine dehydrogenase"/>
    <property type="match status" value="1"/>
</dbReference>
<dbReference type="HOGENOM" id="CLU_020445_3_1_1"/>
<dbReference type="PRINTS" id="PR00320">
    <property type="entry name" value="GPROTEINBRPT"/>
</dbReference>
<dbReference type="PROSITE" id="PS50294">
    <property type="entry name" value="WD_REPEATS_REGION"/>
    <property type="match status" value="3"/>
</dbReference>
<evidence type="ECO:0007829" key="12">
    <source>
        <dbReference type="PDB" id="4XYI"/>
    </source>
</evidence>
<dbReference type="InterPro" id="IPR001680">
    <property type="entry name" value="WD40_rpt"/>
</dbReference>
<dbReference type="eggNOG" id="KOG0264">
    <property type="taxonomic scope" value="Eukaryota"/>
</dbReference>
<evidence type="ECO:0000313" key="10">
    <source>
        <dbReference type="Proteomes" id="UP000001744"/>
    </source>
</evidence>
<dbReference type="GO" id="GO:0000776">
    <property type="term" value="C:kinetochore"/>
    <property type="evidence" value="ECO:0007669"/>
    <property type="project" value="EnsemblFungi"/>
</dbReference>
<evidence type="ECO:0000256" key="3">
    <source>
        <dbReference type="ARBA" id="ARBA00022737"/>
    </source>
</evidence>
<evidence type="ECO:0000259" key="7">
    <source>
        <dbReference type="Pfam" id="PF12265"/>
    </source>
</evidence>
<dbReference type="PDBsum" id="4XYH"/>
<dbReference type="RefSeq" id="XP_002174995.2">
    <property type="nucleotide sequence ID" value="XM_002174959.2"/>
</dbReference>
<dbReference type="SMR" id="B6K598"/>
<feature type="repeat" description="WD" evidence="6">
    <location>
        <begin position="318"/>
        <end position="360"/>
    </location>
</feature>
<dbReference type="PDB" id="4XYH">
    <property type="method" value="X-ray"/>
    <property type="resolution" value="2.30 A"/>
    <property type="chains" value="A=1-427"/>
</dbReference>
<dbReference type="GeneID" id="7050505"/>
<dbReference type="PDBsum" id="4XYI"/>
<keyword evidence="11 12" id="KW-0002">3D-structure</keyword>
<keyword evidence="10" id="KW-1185">Reference proteome</keyword>
<dbReference type="PANTHER" id="PTHR22850">
    <property type="entry name" value="WD40 REPEAT FAMILY"/>
    <property type="match status" value="1"/>
</dbReference>
<dbReference type="SUPFAM" id="SSF50978">
    <property type="entry name" value="WD40 repeat-like"/>
    <property type="match status" value="1"/>
</dbReference>
<dbReference type="GO" id="GO:0098654">
    <property type="term" value="C:CENP-A recruiting complex"/>
    <property type="evidence" value="ECO:0007669"/>
    <property type="project" value="EnsemblFungi"/>
</dbReference>
<dbReference type="PROSITE" id="PS00678">
    <property type="entry name" value="WD_REPEATS_1"/>
    <property type="match status" value="3"/>
</dbReference>
<evidence type="ECO:0000256" key="4">
    <source>
        <dbReference type="ARBA" id="ARBA00022853"/>
    </source>
</evidence>
<dbReference type="GO" id="GO:0006355">
    <property type="term" value="P:regulation of DNA-templated transcription"/>
    <property type="evidence" value="ECO:0000318"/>
    <property type="project" value="GO_Central"/>
</dbReference>
<evidence type="ECO:0000256" key="1">
    <source>
        <dbReference type="ARBA" id="ARBA00004123"/>
    </source>
</evidence>
<dbReference type="PROSITE" id="PS50082">
    <property type="entry name" value="WD_REPEATS_2"/>
    <property type="match status" value="3"/>
</dbReference>
<dbReference type="GO" id="GO:0070210">
    <property type="term" value="C:Rpd3L-Expanded complex"/>
    <property type="evidence" value="ECO:0000318"/>
    <property type="project" value="GO_Central"/>
</dbReference>
<feature type="domain" description="Histone-binding protein RBBP4-like N-terminal" evidence="7">
    <location>
        <begin position="25"/>
        <end position="95"/>
    </location>
</feature>
<dbReference type="GO" id="GO:0006338">
    <property type="term" value="P:chromatin remodeling"/>
    <property type="evidence" value="ECO:0000318"/>
    <property type="project" value="GO_Central"/>
</dbReference>
<dbReference type="PDB" id="4XYI">
    <property type="method" value="X-ray"/>
    <property type="resolution" value="3.00 A"/>
    <property type="chains" value="A=1-427"/>
</dbReference>
<evidence type="ECO:0000256" key="6">
    <source>
        <dbReference type="PROSITE-ProRule" id="PRU00221"/>
    </source>
</evidence>
<accession>B6K598</accession>
<dbReference type="Pfam" id="PF00400">
    <property type="entry name" value="WD40"/>
    <property type="match status" value="4"/>
</dbReference>
<gene>
    <name evidence="9" type="primary">mis16</name>
    <name evidence="8" type="ORF">SJAG_03867</name>
</gene>
<reference evidence="11 12" key="2">
    <citation type="journal article" date="2015" name="J. Mol. Biol.">
        <title>Mis16 Independently Recognizes Histone H4 and the CENP-ACnp1-Specific Chaperone Scm3sp.</title>
        <authorList>
            <person name="An S."/>
            <person name="Kim H."/>
            <person name="Cho U.S."/>
        </authorList>
    </citation>
    <scope>X-RAY CRYSTALLOGRAPHY (2.30 ANGSTROMS)</scope>
</reference>
<dbReference type="GO" id="GO:0005634">
    <property type="term" value="C:nucleus"/>
    <property type="evidence" value="ECO:0000318"/>
    <property type="project" value="GO_Central"/>
</dbReference>
<sequence>MQPSENVEEEKQELSEVDLEKKIQEEYKLWKQNVPFLYDLVITEALEWPSLTVEWFPGSERSLADNSSIQKLLLGTQTSGNDQNYLQVASVQLPTFDDDLDDLTPSKMKPANFKGDYGLDIVQKIHHEGDVNKARFMPQNPDIIATLGLNGNGYIFDLNLYREQPIVQTGHQACLRHHTSEGFGLGWNFIQEGTLATGTEDTSICVWDIKGKSLSLEKSIDVAPVSVYHRHTAVVNDLQFHLQHEALLTSVSDDCTLQIHDTRLPSSSSASQCVKAHEQPVNGVAFNPFNDYLLATASADHTVALWDLRRLNQRLHTLEGHEDEVYNVQWSPHDEPILVTSSTDRRVCVWDLSKIGEEQTVEDSEDGAPELMFMHGGHTNRVSDLSWNPNNKWVLASLADDNILQIWSPSKVIWASDSLKIDSKDLE</sequence>
<dbReference type="InterPro" id="IPR015943">
    <property type="entry name" value="WD40/YVTN_repeat-like_dom_sf"/>
</dbReference>
<keyword evidence="5" id="KW-0539">Nucleus</keyword>
<evidence type="ECO:0000313" key="8">
    <source>
        <dbReference type="EMBL" id="EEB08702.2"/>
    </source>
</evidence>
<organism evidence="8 10">
    <name type="scientific">Schizosaccharomyces japonicus (strain yFS275 / FY16936)</name>
    <name type="common">Fission yeast</name>
    <dbReference type="NCBI Taxonomy" id="402676"/>
    <lineage>
        <taxon>Eukaryota</taxon>
        <taxon>Fungi</taxon>
        <taxon>Dikarya</taxon>
        <taxon>Ascomycota</taxon>
        <taxon>Taphrinomycotina</taxon>
        <taxon>Schizosaccharomycetes</taxon>
        <taxon>Schizosaccharomycetales</taxon>
        <taxon>Schizosaccharomycetaceae</taxon>
        <taxon>Schizosaccharomyces</taxon>
    </lineage>
</organism>
<dbReference type="InterPro" id="IPR019775">
    <property type="entry name" value="WD40_repeat_CS"/>
</dbReference>